<sequence length="140" mass="15975">MPARSTNVGFHAEGTRHGALQVSDAPDRRGVDNSREKENTYTVPMAFWYAEFVMSTDQSSVEKFCRYRFGRCADDPSWTSANQVSPRRRYCLRVESTYVVALREQVVLEETERRFLEAGRQHDDVPVVLRGSSSANHIDA</sequence>
<evidence type="ECO:0000313" key="3">
    <source>
        <dbReference type="Proteomes" id="UP001215151"/>
    </source>
</evidence>
<dbReference type="Proteomes" id="UP001215151">
    <property type="component" value="Unassembled WGS sequence"/>
</dbReference>
<keyword evidence="3" id="KW-1185">Reference proteome</keyword>
<evidence type="ECO:0000256" key="1">
    <source>
        <dbReference type="SAM" id="MobiDB-lite"/>
    </source>
</evidence>
<accession>A0AAD7TNA8</accession>
<protein>
    <submittedName>
        <fullName evidence="2">Uncharacterized protein</fullName>
    </submittedName>
</protein>
<gene>
    <name evidence="2" type="ORF">ONZ51_g8652</name>
</gene>
<dbReference type="EMBL" id="JAPEVG010000268">
    <property type="protein sequence ID" value="KAJ8469941.1"/>
    <property type="molecule type" value="Genomic_DNA"/>
</dbReference>
<proteinExistence type="predicted"/>
<reference evidence="2" key="1">
    <citation type="submission" date="2022-11" db="EMBL/GenBank/DDBJ databases">
        <title>Genome Sequence of Cubamyces cubensis.</title>
        <authorList>
            <person name="Buettner E."/>
        </authorList>
    </citation>
    <scope>NUCLEOTIDE SEQUENCE</scope>
    <source>
        <strain evidence="2">MPL-01</strain>
    </source>
</reference>
<dbReference type="AlphaFoldDB" id="A0AAD7TNA8"/>
<name>A0AAD7TNA8_9APHY</name>
<feature type="compositionally biased region" description="Basic and acidic residues" evidence="1">
    <location>
        <begin position="25"/>
        <end position="36"/>
    </location>
</feature>
<comment type="caution">
    <text evidence="2">The sequence shown here is derived from an EMBL/GenBank/DDBJ whole genome shotgun (WGS) entry which is preliminary data.</text>
</comment>
<feature type="region of interest" description="Disordered" evidence="1">
    <location>
        <begin position="1"/>
        <end position="36"/>
    </location>
</feature>
<organism evidence="2 3">
    <name type="scientific">Trametes cubensis</name>
    <dbReference type="NCBI Taxonomy" id="1111947"/>
    <lineage>
        <taxon>Eukaryota</taxon>
        <taxon>Fungi</taxon>
        <taxon>Dikarya</taxon>
        <taxon>Basidiomycota</taxon>
        <taxon>Agaricomycotina</taxon>
        <taxon>Agaricomycetes</taxon>
        <taxon>Polyporales</taxon>
        <taxon>Polyporaceae</taxon>
        <taxon>Trametes</taxon>
    </lineage>
</organism>
<evidence type="ECO:0000313" key="2">
    <source>
        <dbReference type="EMBL" id="KAJ8469941.1"/>
    </source>
</evidence>